<reference evidence="1" key="2">
    <citation type="journal article" date="2007" name="Science">
        <title>Draft genome sequence of the sexually transmitted pathogen Trichomonas vaginalis.</title>
        <authorList>
            <person name="Carlton J.M."/>
            <person name="Hirt R.P."/>
            <person name="Silva J.C."/>
            <person name="Delcher A.L."/>
            <person name="Schatz M."/>
            <person name="Zhao Q."/>
            <person name="Wortman J.R."/>
            <person name="Bidwell S.L."/>
            <person name="Alsmark U.C.M."/>
            <person name="Besteiro S."/>
            <person name="Sicheritz-Ponten T."/>
            <person name="Noel C.J."/>
            <person name="Dacks J.B."/>
            <person name="Foster P.G."/>
            <person name="Simillion C."/>
            <person name="Van de Peer Y."/>
            <person name="Miranda-Saavedra D."/>
            <person name="Barton G.J."/>
            <person name="Westrop G.D."/>
            <person name="Mueller S."/>
            <person name="Dessi D."/>
            <person name="Fiori P.L."/>
            <person name="Ren Q."/>
            <person name="Paulsen I."/>
            <person name="Zhang H."/>
            <person name="Bastida-Corcuera F.D."/>
            <person name="Simoes-Barbosa A."/>
            <person name="Brown M.T."/>
            <person name="Hayes R.D."/>
            <person name="Mukherjee M."/>
            <person name="Okumura C.Y."/>
            <person name="Schneider R."/>
            <person name="Smith A.J."/>
            <person name="Vanacova S."/>
            <person name="Villalvazo M."/>
            <person name="Haas B.J."/>
            <person name="Pertea M."/>
            <person name="Feldblyum T.V."/>
            <person name="Utterback T.R."/>
            <person name="Shu C.L."/>
            <person name="Osoegawa K."/>
            <person name="de Jong P.J."/>
            <person name="Hrdy I."/>
            <person name="Horvathova L."/>
            <person name="Zubacova Z."/>
            <person name="Dolezal P."/>
            <person name="Malik S.B."/>
            <person name="Logsdon J.M. Jr."/>
            <person name="Henze K."/>
            <person name="Gupta A."/>
            <person name="Wang C.C."/>
            <person name="Dunne R.L."/>
            <person name="Upcroft J.A."/>
            <person name="Upcroft P."/>
            <person name="White O."/>
            <person name="Salzberg S.L."/>
            <person name="Tang P."/>
            <person name="Chiu C.-H."/>
            <person name="Lee Y.-S."/>
            <person name="Embley T.M."/>
            <person name="Coombs G.H."/>
            <person name="Mottram J.C."/>
            <person name="Tachezy J."/>
            <person name="Fraser-Liggett C.M."/>
            <person name="Johnson P.J."/>
        </authorList>
    </citation>
    <scope>NUCLEOTIDE SEQUENCE [LARGE SCALE GENOMIC DNA]</scope>
    <source>
        <strain evidence="1">G3</strain>
    </source>
</reference>
<dbReference type="VEuPathDB" id="TrichDB:TVAGG3_0013350"/>
<accession>A2DLI3</accession>
<dbReference type="OrthoDB" id="10663194at2759"/>
<organism evidence="1 2">
    <name type="scientific">Trichomonas vaginalis (strain ATCC PRA-98 / G3)</name>
    <dbReference type="NCBI Taxonomy" id="412133"/>
    <lineage>
        <taxon>Eukaryota</taxon>
        <taxon>Metamonada</taxon>
        <taxon>Parabasalia</taxon>
        <taxon>Trichomonadida</taxon>
        <taxon>Trichomonadidae</taxon>
        <taxon>Trichomonas</taxon>
    </lineage>
</organism>
<proteinExistence type="predicted"/>
<dbReference type="RefSeq" id="XP_001579787.1">
    <property type="nucleotide sequence ID" value="XM_001579737.1"/>
</dbReference>
<dbReference type="VEuPathDB" id="TrichDB:TVAG_268340"/>
<keyword evidence="2" id="KW-1185">Reference proteome</keyword>
<evidence type="ECO:0000313" key="1">
    <source>
        <dbReference type="EMBL" id="EAY18801.1"/>
    </source>
</evidence>
<dbReference type="EMBL" id="DS113215">
    <property type="protein sequence ID" value="EAY18801.1"/>
    <property type="molecule type" value="Genomic_DNA"/>
</dbReference>
<name>A2DLI3_TRIV3</name>
<dbReference type="Proteomes" id="UP000001542">
    <property type="component" value="Unassembled WGS sequence"/>
</dbReference>
<sequence length="434" mass="50372">MEYHINSLPEDKFDPKVVRFFIPVIPTPENISKFKEIFPQLFVKLSDLTQLYVTTSVHAQIIPKPIITKKSTRYDKPIQNFMIKKINKLQLQINKFKSEFYEQKARIINDVTVYINSCFDSECFMEFDIEGYKARVMREYDNHPTVKKIIHHSNSILNYLARLDQSIEERLNINLMKQTLAEATKFVDTDLDFSPYNSFDAAFADFTEASKTIQRFDICVANVIKTLTKRRINMKELDQVNKSFNLLFEPKNANERLVMHSAIVRVMFDEISLVKNFFLFSEEGSEMFVEKCAVIRRQTPKELQIVENIMLPVYMNQPFEEIVSISPDLIDATRILNSLHFLTNPYDIVYQTFKAVRSIDQFVKNNLGGKGNTNMSFDDVFSLFCPVMAMDPPKNAVALSRFLLSVDGLKFSQPLDFSKLMLSSSIDYISNKTI</sequence>
<gene>
    <name evidence="1" type="ORF">TVAG_268340</name>
</gene>
<dbReference type="AlphaFoldDB" id="A2DLI3"/>
<reference evidence="1" key="1">
    <citation type="submission" date="2006-10" db="EMBL/GenBank/DDBJ databases">
        <authorList>
            <person name="Amadeo P."/>
            <person name="Zhao Q."/>
            <person name="Wortman J."/>
            <person name="Fraser-Liggett C."/>
            <person name="Carlton J."/>
        </authorList>
    </citation>
    <scope>NUCLEOTIDE SEQUENCE</scope>
    <source>
        <strain evidence="1">G3</strain>
    </source>
</reference>
<dbReference type="KEGG" id="tva:5464315"/>
<protein>
    <recommendedName>
        <fullName evidence="3">VPS9 domain-containing protein</fullName>
    </recommendedName>
</protein>
<dbReference type="InParanoid" id="A2DLI3"/>
<evidence type="ECO:0000313" key="2">
    <source>
        <dbReference type="Proteomes" id="UP000001542"/>
    </source>
</evidence>
<evidence type="ECO:0008006" key="3">
    <source>
        <dbReference type="Google" id="ProtNLM"/>
    </source>
</evidence>